<name>A0A0F3INJ3_9GAMM</name>
<dbReference type="Proteomes" id="UP000033684">
    <property type="component" value="Unassembled WGS sequence"/>
</dbReference>
<reference evidence="3" key="1">
    <citation type="submission" date="2015-03" db="EMBL/GenBank/DDBJ databases">
        <title>Draft genome sequence of a novel methanotroph (Sn10-6) isolated from flooded ricefield rhizosphere in India.</title>
        <authorList>
            <person name="Pandit P.S."/>
            <person name="Pore S.D."/>
            <person name="Arora P."/>
            <person name="Kapse N.G."/>
            <person name="Dhakephalkar P.K."/>
            <person name="Rahalkar M.C."/>
        </authorList>
    </citation>
    <scope>NUCLEOTIDE SEQUENCE [LARGE SCALE GENOMIC DNA]</scope>
    <source>
        <strain evidence="3">Sn10-6</strain>
    </source>
</reference>
<evidence type="ECO:0000313" key="3">
    <source>
        <dbReference type="Proteomes" id="UP000033684"/>
    </source>
</evidence>
<feature type="region of interest" description="Disordered" evidence="1">
    <location>
        <begin position="44"/>
        <end position="73"/>
    </location>
</feature>
<proteinExistence type="predicted"/>
<comment type="caution">
    <text evidence="2">The sequence shown here is derived from an EMBL/GenBank/DDBJ whole genome shotgun (WGS) entry which is preliminary data.</text>
</comment>
<keyword evidence="3" id="KW-1185">Reference proteome</keyword>
<protein>
    <submittedName>
        <fullName evidence="2">Uncharacterized protein</fullName>
    </submittedName>
</protein>
<accession>A0A0F3INJ3</accession>
<gene>
    <name evidence="2" type="ORF">VZ94_06855</name>
</gene>
<organism evidence="2 3">
    <name type="scientific">Methylocucumis oryzae</name>
    <dbReference type="NCBI Taxonomy" id="1632867"/>
    <lineage>
        <taxon>Bacteria</taxon>
        <taxon>Pseudomonadati</taxon>
        <taxon>Pseudomonadota</taxon>
        <taxon>Gammaproteobacteria</taxon>
        <taxon>Methylococcales</taxon>
        <taxon>Methylococcaceae</taxon>
        <taxon>Methylocucumis</taxon>
    </lineage>
</organism>
<reference evidence="2 3" key="2">
    <citation type="journal article" date="2016" name="Microb. Ecol.">
        <title>Genome Characteristics of a Novel Type I Methanotroph (Sn10-6) Isolated from a Flooded Indian Rice Field.</title>
        <authorList>
            <person name="Rahalkar M.C."/>
            <person name="Pandit P.S."/>
            <person name="Dhakephalkar P.K."/>
            <person name="Pore S."/>
            <person name="Arora P."/>
            <person name="Kapse N."/>
        </authorList>
    </citation>
    <scope>NUCLEOTIDE SEQUENCE [LARGE SCALE GENOMIC DNA]</scope>
    <source>
        <strain evidence="2 3">Sn10-6</strain>
    </source>
</reference>
<dbReference type="AlphaFoldDB" id="A0A0F3INJ3"/>
<dbReference type="EMBL" id="LAJX01000059">
    <property type="protein sequence ID" value="KJV07129.1"/>
    <property type="molecule type" value="Genomic_DNA"/>
</dbReference>
<dbReference type="RefSeq" id="WP_045778663.1">
    <property type="nucleotide sequence ID" value="NZ_LAJX01000059.1"/>
</dbReference>
<evidence type="ECO:0000256" key="1">
    <source>
        <dbReference type="SAM" id="MobiDB-lite"/>
    </source>
</evidence>
<sequence>MAITNEDLATLITEMKQDQDKKFKEINEKLEDFDKRLKAKETFPTPLYGCPNRSSSINEHSVSQPTRSKRSIF</sequence>
<evidence type="ECO:0000313" key="2">
    <source>
        <dbReference type="EMBL" id="KJV07129.1"/>
    </source>
</evidence>
<feature type="compositionally biased region" description="Polar residues" evidence="1">
    <location>
        <begin position="52"/>
        <end position="66"/>
    </location>
</feature>